<protein>
    <recommendedName>
        <fullName evidence="2">LOB domain-containing protein</fullName>
    </recommendedName>
</protein>
<dbReference type="PROSITE" id="PS50891">
    <property type="entry name" value="LOB"/>
    <property type="match status" value="1"/>
</dbReference>
<dbReference type="PANTHER" id="PTHR31529">
    <property type="entry name" value="LOB DOMAIN CONTAINING PROTEIN"/>
    <property type="match status" value="1"/>
</dbReference>
<name>A0A445DQJ4_ARAHY</name>
<comment type="similarity">
    <text evidence="1">Belongs to the LOB domain-containing protein family.</text>
</comment>
<gene>
    <name evidence="3" type="ORF">Ahy_A03g011382</name>
</gene>
<dbReference type="InterPro" id="IPR004883">
    <property type="entry name" value="LOB"/>
</dbReference>
<evidence type="ECO:0000313" key="4">
    <source>
        <dbReference type="Proteomes" id="UP000289738"/>
    </source>
</evidence>
<keyword evidence="4" id="KW-1185">Reference proteome</keyword>
<proteinExistence type="inferred from homology"/>
<dbReference type="Proteomes" id="UP000289738">
    <property type="component" value="Chromosome A03"/>
</dbReference>
<dbReference type="Gramene" id="arahy.Tifrunner.gnm2.ann2.Ah03g480800.1">
    <property type="protein sequence ID" value="arahy.Tifrunner.gnm2.ann2.Ah03g480800.1-CDS"/>
    <property type="gene ID" value="arahy.Tifrunner.gnm2.ann2.Ah03g480800"/>
</dbReference>
<dbReference type="GO" id="GO:0045893">
    <property type="term" value="P:positive regulation of DNA-templated transcription"/>
    <property type="evidence" value="ECO:0007669"/>
    <property type="project" value="TreeGrafter"/>
</dbReference>
<evidence type="ECO:0000313" key="3">
    <source>
        <dbReference type="EMBL" id="RYR65449.1"/>
    </source>
</evidence>
<dbReference type="AlphaFoldDB" id="A0A445DQJ4"/>
<reference evidence="3 4" key="1">
    <citation type="submission" date="2019-01" db="EMBL/GenBank/DDBJ databases">
        <title>Sequencing of cultivated peanut Arachis hypogaea provides insights into genome evolution and oil improvement.</title>
        <authorList>
            <person name="Chen X."/>
        </authorList>
    </citation>
    <scope>NUCLEOTIDE SEQUENCE [LARGE SCALE GENOMIC DNA]</scope>
    <source>
        <strain evidence="4">cv. Fuhuasheng</strain>
        <tissue evidence="3">Leaves</tissue>
    </source>
</reference>
<sequence>MKGFGSSCGACKYLRRRCTRDCVFSPYFSYDEASTHFAAVHKVFGASNVSRLLLHLPLHNRSDAAITITYQALARMHDPIYGCVAYIYVLQQQVASLQREIDDILGNNFMMKNSSCLGVENYCGSVHQSPMMNINNGIEYIVQEGTRSQCYKSQLANQFSSDEEIDREYERLLLMDTDHLLYGETDPISLEKFLSEIDQDVFLNHPWFKHNNNNADIIGN</sequence>
<dbReference type="Pfam" id="PF03195">
    <property type="entry name" value="LOB"/>
    <property type="match status" value="1"/>
</dbReference>
<evidence type="ECO:0000259" key="2">
    <source>
        <dbReference type="PROSITE" id="PS50891"/>
    </source>
</evidence>
<organism evidence="3 4">
    <name type="scientific">Arachis hypogaea</name>
    <name type="common">Peanut</name>
    <dbReference type="NCBI Taxonomy" id="3818"/>
    <lineage>
        <taxon>Eukaryota</taxon>
        <taxon>Viridiplantae</taxon>
        <taxon>Streptophyta</taxon>
        <taxon>Embryophyta</taxon>
        <taxon>Tracheophyta</taxon>
        <taxon>Spermatophyta</taxon>
        <taxon>Magnoliopsida</taxon>
        <taxon>eudicotyledons</taxon>
        <taxon>Gunneridae</taxon>
        <taxon>Pentapetalae</taxon>
        <taxon>rosids</taxon>
        <taxon>fabids</taxon>
        <taxon>Fabales</taxon>
        <taxon>Fabaceae</taxon>
        <taxon>Papilionoideae</taxon>
        <taxon>50 kb inversion clade</taxon>
        <taxon>dalbergioids sensu lato</taxon>
        <taxon>Dalbergieae</taxon>
        <taxon>Pterocarpus clade</taxon>
        <taxon>Arachis</taxon>
    </lineage>
</organism>
<accession>A0A445DQJ4</accession>
<feature type="domain" description="LOB" evidence="2">
    <location>
        <begin position="6"/>
        <end position="108"/>
    </location>
</feature>
<comment type="caution">
    <text evidence="3">The sequence shown here is derived from an EMBL/GenBank/DDBJ whole genome shotgun (WGS) entry which is preliminary data.</text>
</comment>
<dbReference type="GO" id="GO:0009755">
    <property type="term" value="P:hormone-mediated signaling pathway"/>
    <property type="evidence" value="ECO:0007669"/>
    <property type="project" value="TreeGrafter"/>
</dbReference>
<dbReference type="PANTHER" id="PTHR31529:SF50">
    <property type="entry name" value="LOB DOMAIN PROTEIN"/>
    <property type="match status" value="1"/>
</dbReference>
<dbReference type="OrthoDB" id="1840682at2759"/>
<dbReference type="STRING" id="3818.A0A445DQJ4"/>
<dbReference type="EMBL" id="SDMP01000003">
    <property type="protein sequence ID" value="RYR65449.1"/>
    <property type="molecule type" value="Genomic_DNA"/>
</dbReference>
<dbReference type="GO" id="GO:0005634">
    <property type="term" value="C:nucleus"/>
    <property type="evidence" value="ECO:0007669"/>
    <property type="project" value="TreeGrafter"/>
</dbReference>
<dbReference type="SMR" id="A0A445DQJ4"/>
<evidence type="ECO:0000256" key="1">
    <source>
        <dbReference type="ARBA" id="ARBA00005474"/>
    </source>
</evidence>